<sequence>MAVPDLPLGALGHEGSTVIVGLNGLRLRRTAVEPRMSRPGKKAAPAPLGDRGGDTGLGSAVAVTSP</sequence>
<feature type="region of interest" description="Disordered" evidence="1">
    <location>
        <begin position="31"/>
        <end position="66"/>
    </location>
</feature>
<reference evidence="2 3" key="1">
    <citation type="journal article" date="2019" name="Int. J. Syst. Evol. Microbiol.">
        <title>The Global Catalogue of Microorganisms (GCM) 10K type strain sequencing project: providing services to taxonomists for standard genome sequencing and annotation.</title>
        <authorList>
            <consortium name="The Broad Institute Genomics Platform"/>
            <consortium name="The Broad Institute Genome Sequencing Center for Infectious Disease"/>
            <person name="Wu L."/>
            <person name="Ma J."/>
        </authorList>
    </citation>
    <scope>NUCLEOTIDE SEQUENCE [LARGE SCALE GENOMIC DNA]</scope>
    <source>
        <strain evidence="2 3">JCM 4505</strain>
    </source>
</reference>
<accession>A0ABN0VGC4</accession>
<evidence type="ECO:0000313" key="3">
    <source>
        <dbReference type="Proteomes" id="UP001501867"/>
    </source>
</evidence>
<dbReference type="EMBL" id="BAAABV010000021">
    <property type="protein sequence ID" value="GAA0298883.1"/>
    <property type="molecule type" value="Genomic_DNA"/>
</dbReference>
<evidence type="ECO:0000313" key="2">
    <source>
        <dbReference type="EMBL" id="GAA0298883.1"/>
    </source>
</evidence>
<keyword evidence="3" id="KW-1185">Reference proteome</keyword>
<comment type="caution">
    <text evidence="2">The sequence shown here is derived from an EMBL/GenBank/DDBJ whole genome shotgun (WGS) entry which is preliminary data.</text>
</comment>
<protein>
    <submittedName>
        <fullName evidence="2">Uncharacterized protein</fullName>
    </submittedName>
</protein>
<proteinExistence type="predicted"/>
<dbReference type="Proteomes" id="UP001501867">
    <property type="component" value="Unassembled WGS sequence"/>
</dbReference>
<organism evidence="2 3">
    <name type="scientific">Streptomyces polychromogenes</name>
    <dbReference type="NCBI Taxonomy" id="67342"/>
    <lineage>
        <taxon>Bacteria</taxon>
        <taxon>Bacillati</taxon>
        <taxon>Actinomycetota</taxon>
        <taxon>Actinomycetes</taxon>
        <taxon>Kitasatosporales</taxon>
        <taxon>Streptomycetaceae</taxon>
        <taxon>Streptomyces</taxon>
    </lineage>
</organism>
<gene>
    <name evidence="2" type="ORF">GCM10010302_41830</name>
</gene>
<name>A0ABN0VGC4_9ACTN</name>
<evidence type="ECO:0000256" key="1">
    <source>
        <dbReference type="SAM" id="MobiDB-lite"/>
    </source>
</evidence>